<dbReference type="PROSITE" id="PS01281">
    <property type="entry name" value="GIDA_2"/>
    <property type="match status" value="1"/>
</dbReference>
<keyword evidence="11" id="KW-0963">Cytoplasm</keyword>
<dbReference type="InterPro" id="IPR044920">
    <property type="entry name" value="MnmG_C_subdom_sf"/>
</dbReference>
<dbReference type="FunFam" id="3.50.50.60:FF:000002">
    <property type="entry name" value="tRNA uridine 5-carboxymethylaminomethyl modification enzyme MnmG"/>
    <property type="match status" value="1"/>
</dbReference>
<feature type="binding site" evidence="11">
    <location>
        <begin position="9"/>
        <end position="14"/>
    </location>
    <ligand>
        <name>FAD</name>
        <dbReference type="ChEBI" id="CHEBI:57692"/>
    </ligand>
</feature>
<dbReference type="GO" id="GO:0005829">
    <property type="term" value="C:cytosol"/>
    <property type="evidence" value="ECO:0007669"/>
    <property type="project" value="TreeGrafter"/>
</dbReference>
<dbReference type="InterPro" id="IPR002218">
    <property type="entry name" value="MnmG-rel"/>
</dbReference>
<name>A0A7U4JB77_9SPHN</name>
<keyword evidence="6 11" id="KW-0819">tRNA processing</keyword>
<dbReference type="Pfam" id="PF13932">
    <property type="entry name" value="SAM_GIDA_C"/>
    <property type="match status" value="1"/>
</dbReference>
<dbReference type="PANTHER" id="PTHR11806">
    <property type="entry name" value="GLUCOSE INHIBITED DIVISION PROTEIN A"/>
    <property type="match status" value="1"/>
</dbReference>
<gene>
    <name evidence="11" type="primary">mnmG</name>
    <name evidence="11" type="synonym">gidA</name>
    <name evidence="13" type="ORF">TS85_20095</name>
</gene>
<keyword evidence="5 11" id="KW-0285">Flavoprotein</keyword>
<dbReference type="Pfam" id="PF21680">
    <property type="entry name" value="GIDA_C_1st"/>
    <property type="match status" value="1"/>
</dbReference>
<dbReference type="RefSeq" id="WP_044334602.1">
    <property type="nucleotide sequence ID" value="NZ_CP010836.1"/>
</dbReference>
<comment type="function">
    <text evidence="2 11">NAD-binding protein involved in the addition of a carboxymethylaminomethyl (cmnm) group at the wobble position (U34) of certain tRNAs, forming tRNA-cmnm(5)s(2)U34.</text>
</comment>
<feature type="binding site" evidence="11">
    <location>
        <begin position="268"/>
        <end position="282"/>
    </location>
    <ligand>
        <name>NAD(+)</name>
        <dbReference type="ChEBI" id="CHEBI:57540"/>
    </ligand>
</feature>
<dbReference type="Proteomes" id="UP000032300">
    <property type="component" value="Chromosome"/>
</dbReference>
<evidence type="ECO:0000313" key="13">
    <source>
        <dbReference type="EMBL" id="AJP73607.1"/>
    </source>
</evidence>
<proteinExistence type="inferred from homology"/>
<keyword evidence="7 11" id="KW-0274">FAD</keyword>
<comment type="similarity">
    <text evidence="3 11">Belongs to the MnmG family.</text>
</comment>
<dbReference type="Gene3D" id="3.50.50.60">
    <property type="entry name" value="FAD/NAD(P)-binding domain"/>
    <property type="match status" value="2"/>
</dbReference>
<keyword evidence="14" id="KW-1185">Reference proteome</keyword>
<evidence type="ECO:0000256" key="7">
    <source>
        <dbReference type="ARBA" id="ARBA00022827"/>
    </source>
</evidence>
<evidence type="ECO:0000256" key="3">
    <source>
        <dbReference type="ARBA" id="ARBA00007653"/>
    </source>
</evidence>
<dbReference type="SMART" id="SM01228">
    <property type="entry name" value="GIDA_assoc_3"/>
    <property type="match status" value="1"/>
</dbReference>
<protein>
    <recommendedName>
        <fullName evidence="4 11">tRNA uridine 5-carboxymethylaminomethyl modification enzyme MnmG</fullName>
    </recommendedName>
    <alternativeName>
        <fullName evidence="10 11">Glucose-inhibited division protein A</fullName>
    </alternativeName>
</protein>
<dbReference type="PRINTS" id="PR00411">
    <property type="entry name" value="PNDRDTASEI"/>
</dbReference>
<comment type="caution">
    <text evidence="11">Lacks conserved residue(s) required for the propagation of feature annotation.</text>
</comment>
<reference evidence="13 14" key="1">
    <citation type="journal article" date="2015" name="Int. J. Syst. Evol. Microbiol.">
        <title>Sphingomonas hengshuiensis sp. nov., isolated from lake wetland.</title>
        <authorList>
            <person name="Wei S."/>
            <person name="Wang T."/>
            <person name="Liu H."/>
            <person name="Zhang C."/>
            <person name="Guo J."/>
            <person name="Wang Q."/>
            <person name="Liang K."/>
            <person name="Zhang Z."/>
        </authorList>
    </citation>
    <scope>NUCLEOTIDE SEQUENCE [LARGE SCALE GENOMIC DNA]</scope>
    <source>
        <strain evidence="13 14">WHSC-8</strain>
    </source>
</reference>
<dbReference type="Gene3D" id="1.10.150.570">
    <property type="entry name" value="GidA associated domain, C-terminal subdomain"/>
    <property type="match status" value="1"/>
</dbReference>
<evidence type="ECO:0000256" key="2">
    <source>
        <dbReference type="ARBA" id="ARBA00003717"/>
    </source>
</evidence>
<comment type="subcellular location">
    <subcellularLocation>
        <location evidence="11">Cytoplasm</location>
    </subcellularLocation>
</comment>
<dbReference type="InterPro" id="IPR049312">
    <property type="entry name" value="GIDA_C_N"/>
</dbReference>
<keyword evidence="8 11" id="KW-0520">NAD</keyword>
<dbReference type="InterPro" id="IPR004416">
    <property type="entry name" value="MnmG"/>
</dbReference>
<dbReference type="InterPro" id="IPR040131">
    <property type="entry name" value="MnmG_N"/>
</dbReference>
<reference evidence="13 14" key="2">
    <citation type="submission" date="2015-02" db="EMBL/GenBank/DDBJ databases">
        <title>The complete genome of Sphingomonas hengshuiensis sp. WHSC-8 isolated from soil of Hengshui Lake.</title>
        <authorList>
            <person name="Wei S."/>
            <person name="Guo J."/>
            <person name="Su C."/>
            <person name="Wu R."/>
            <person name="Zhang Z."/>
            <person name="Liang K."/>
            <person name="Li H."/>
            <person name="Wang T."/>
            <person name="Liu H."/>
            <person name="Zhang C."/>
            <person name="Li Z."/>
            <person name="Wang Q."/>
            <person name="Meng J."/>
        </authorList>
    </citation>
    <scope>NUCLEOTIDE SEQUENCE [LARGE SCALE GENOMIC DNA]</scope>
    <source>
        <strain evidence="13 14">WHSC-8</strain>
    </source>
</reference>
<evidence type="ECO:0000259" key="12">
    <source>
        <dbReference type="SMART" id="SM01228"/>
    </source>
</evidence>
<dbReference type="Pfam" id="PF01134">
    <property type="entry name" value="GIDA"/>
    <property type="match status" value="1"/>
</dbReference>
<evidence type="ECO:0000256" key="6">
    <source>
        <dbReference type="ARBA" id="ARBA00022694"/>
    </source>
</evidence>
<dbReference type="InterPro" id="IPR020595">
    <property type="entry name" value="MnmG-rel_CS"/>
</dbReference>
<accession>A0A7U4JB77</accession>
<dbReference type="InterPro" id="IPR047001">
    <property type="entry name" value="MnmG_C_subdom"/>
</dbReference>
<dbReference type="InterPro" id="IPR026904">
    <property type="entry name" value="MnmG_C"/>
</dbReference>
<dbReference type="EMBL" id="CP010836">
    <property type="protein sequence ID" value="AJP73607.1"/>
    <property type="molecule type" value="Genomic_DNA"/>
</dbReference>
<organism evidence="13 14">
    <name type="scientific">Sphingomonas hengshuiensis</name>
    <dbReference type="NCBI Taxonomy" id="1609977"/>
    <lineage>
        <taxon>Bacteria</taxon>
        <taxon>Pseudomonadati</taxon>
        <taxon>Pseudomonadota</taxon>
        <taxon>Alphaproteobacteria</taxon>
        <taxon>Sphingomonadales</taxon>
        <taxon>Sphingomonadaceae</taxon>
        <taxon>Sphingomonas</taxon>
    </lineage>
</organism>
<sequence>MDFDVIVIGGGHAGTEAAAVAARRGARTALLSFDLTKLGAMSCNPAIGGLGKGHLVREVDAFDGLIARAADAAGIHYRMLNRSKGTAVQGPRVQADRTRYAAAIQAMLAAQPGLTLVAGEAGALEMAGGAVAGVRLRDGTVLRARAVVLATGTFLGGRIFRGEERIEGGRIDEAAATILAQQLRALALPMARLKTGTPPRLDGRTIDWARIAEQPSDEDPWTMSPLTGARTLPQLHCGITRTNGATHDAIRAGLDRSPLFSGAIGGQGPRYCPSIEDKIHRFGDRDGHQIFLEPEGLDTPLIYPNGMSTSLPVDVQAAMVASIAGLERARIVTPGYAVEYDHIDPRALDATLGLAAIPGLFCAGQINGTTGYEEAAGQGLVAGANAAAHALGTAPLVLDRATSYLGVMVDDLVLQGVTEPYRMLTARAEFRLRLRADNAETRLTPLARDLGCLGPERLARQAWREEARAALDTRFAETITASALHARGAPVGLDGARRSAREWLRFPGVMLDQVAPDVAADPALLAEFVEDARYAPYLERQESEVAQLRANDSVRLVAGLNFADIPGLSNEMVERLSAARPETLGAAARIRGITPAALSAILLHARRAA</sequence>
<evidence type="ECO:0000256" key="11">
    <source>
        <dbReference type="HAMAP-Rule" id="MF_00129"/>
    </source>
</evidence>
<dbReference type="GO" id="GO:0002098">
    <property type="term" value="P:tRNA wobble uridine modification"/>
    <property type="evidence" value="ECO:0007669"/>
    <property type="project" value="InterPro"/>
</dbReference>
<dbReference type="InterPro" id="IPR036188">
    <property type="entry name" value="FAD/NAD-bd_sf"/>
</dbReference>
<dbReference type="SUPFAM" id="SSF51905">
    <property type="entry name" value="FAD/NAD(P)-binding domain"/>
    <property type="match status" value="1"/>
</dbReference>
<evidence type="ECO:0000256" key="9">
    <source>
        <dbReference type="ARBA" id="ARBA00025948"/>
    </source>
</evidence>
<dbReference type="OrthoDB" id="9815560at2"/>
<dbReference type="HAMAP" id="MF_00129">
    <property type="entry name" value="MnmG_GidA"/>
    <property type="match status" value="1"/>
</dbReference>
<feature type="domain" description="tRNA uridine 5-carboxymethylaminomethyl modification enzyme C-terminal subdomain" evidence="12">
    <location>
        <begin position="532"/>
        <end position="603"/>
    </location>
</feature>
<comment type="cofactor">
    <cofactor evidence="1 11">
        <name>FAD</name>
        <dbReference type="ChEBI" id="CHEBI:57692"/>
    </cofactor>
</comment>
<evidence type="ECO:0000256" key="4">
    <source>
        <dbReference type="ARBA" id="ARBA00020461"/>
    </source>
</evidence>
<evidence type="ECO:0000313" key="14">
    <source>
        <dbReference type="Proteomes" id="UP000032300"/>
    </source>
</evidence>
<comment type="subunit">
    <text evidence="9 11">Homodimer. Heterotetramer of two MnmE and two MnmG subunits.</text>
</comment>
<evidence type="ECO:0000256" key="8">
    <source>
        <dbReference type="ARBA" id="ARBA00023027"/>
    </source>
</evidence>
<evidence type="ECO:0000256" key="1">
    <source>
        <dbReference type="ARBA" id="ARBA00001974"/>
    </source>
</evidence>
<dbReference type="KEGG" id="sphi:TS85_20095"/>
<dbReference type="NCBIfam" id="TIGR00136">
    <property type="entry name" value="mnmG_gidA"/>
    <property type="match status" value="1"/>
</dbReference>
<dbReference type="PROSITE" id="PS01280">
    <property type="entry name" value="GIDA_1"/>
    <property type="match status" value="1"/>
</dbReference>
<dbReference type="GO" id="GO:0030488">
    <property type="term" value="P:tRNA methylation"/>
    <property type="evidence" value="ECO:0007669"/>
    <property type="project" value="TreeGrafter"/>
</dbReference>
<evidence type="ECO:0000256" key="5">
    <source>
        <dbReference type="ARBA" id="ARBA00022630"/>
    </source>
</evidence>
<dbReference type="AlphaFoldDB" id="A0A7U4JB77"/>
<dbReference type="GO" id="GO:0050660">
    <property type="term" value="F:flavin adenine dinucleotide binding"/>
    <property type="evidence" value="ECO:0007669"/>
    <property type="project" value="UniProtKB-UniRule"/>
</dbReference>
<dbReference type="PANTHER" id="PTHR11806:SF0">
    <property type="entry name" value="PROTEIN MTO1 HOMOLOG, MITOCHONDRIAL"/>
    <property type="match status" value="1"/>
</dbReference>
<evidence type="ECO:0000256" key="10">
    <source>
        <dbReference type="ARBA" id="ARBA00031800"/>
    </source>
</evidence>